<feature type="region of interest" description="Disordered" evidence="5">
    <location>
        <begin position="781"/>
        <end position="812"/>
    </location>
</feature>
<feature type="compositionally biased region" description="Polar residues" evidence="5">
    <location>
        <begin position="684"/>
        <end position="703"/>
    </location>
</feature>
<dbReference type="Gene3D" id="3.10.20.90">
    <property type="entry name" value="Phosphatidylinositol 3-kinase Catalytic Subunit, Chain A, domain 1"/>
    <property type="match status" value="1"/>
</dbReference>
<dbReference type="SUPFAM" id="SSF54277">
    <property type="entry name" value="CAD &amp; PB1 domains"/>
    <property type="match status" value="1"/>
</dbReference>
<dbReference type="InterPro" id="IPR003035">
    <property type="entry name" value="RWP-RK_dom"/>
</dbReference>
<feature type="region of interest" description="Disordered" evidence="5">
    <location>
        <begin position="570"/>
        <end position="594"/>
    </location>
</feature>
<dbReference type="InterPro" id="IPR045012">
    <property type="entry name" value="NLP"/>
</dbReference>
<dbReference type="GO" id="GO:0003677">
    <property type="term" value="F:DNA binding"/>
    <property type="evidence" value="ECO:0007669"/>
    <property type="project" value="UniProtKB-KW"/>
</dbReference>
<dbReference type="InterPro" id="IPR053793">
    <property type="entry name" value="PB1-like"/>
</dbReference>
<evidence type="ECO:0000256" key="5">
    <source>
        <dbReference type="SAM" id="MobiDB-lite"/>
    </source>
</evidence>
<evidence type="ECO:0000256" key="2">
    <source>
        <dbReference type="ARBA" id="ARBA00023125"/>
    </source>
</evidence>
<evidence type="ECO:0000259" key="6">
    <source>
        <dbReference type="PROSITE" id="PS51519"/>
    </source>
</evidence>
<sequence>MCSCLLPTPCNPNRCKSSTKVCPIFSCPHGFLAQDVHGGMELRLSISSRGEVKCYPESLTCMEGGGGDPQPSVSLQARTPSEGGAAVDLDLLEQLLSGDNGWFEVVSRSPNSLASPPPAAFFSADVTATAAAATTQAASSWWIQTGGASPSSVRERFNQALSYIRETQSDGDVLVQLWVPVNRGDGQLVLTTSDQPFTLDQRSDSLIRFREVSTKYQFSADVKSGDSPPGLPGRVFIGRLPEWSPDIRYFTSYEYPRVRDAQHLDVHGTMGLPVFEKGSYNCLGVIELIMTRQKLNFTSELNTICSALQAVNLRSTEVSSVPRRQFSTASYKDALPEILEVLRAACLTHKLPLAQTWVTCAQQGKRGSRHSDENYQYCISTIDEACFVNEPKMQDFHDACSEHHLLRGQGVAGKAFTTNQPCFLPDIGSSTKQEYPLSHHAKIFDLKGAVAIRLRCTRTGTADFVLEFFLPTDCEALEEQKAVLDSLSGTMRSVCQTLRVVTDKEMEDEAMWEMNELNSFTPQGKNKVEELSFGGNSADRRGEASWTSLAETSQQESELAALRMHGMFSSGGQGPSLSGVQATAEGSKTKRRTKAEKTVSLQVLRQYFAGSLKDAARSLGVCPTTLKRICRQHGITRWPSRKIKKVDRSLRKLQQIIDSVHGAETSFQLNTLYKDLTNTSISSENNLSGSNTIPPTNQSNLTNFDKHQHHKSNSIVPSTSHSHSSCSHNSDSSPSCSGGATKHAPQVIIDLMKSGNPVKDSPIQTLQTENTSLYEHFSVNEAPKDLPQDVTEKANGGLHSKRSPSSPKQNAEANMRVKATFGSEKVRFRLNPECNFQELKHEIAKRLSIVDTSSLILKYLDDDSEWVLMTYDADLQECLHVYKLADIQTIKISVHLAVSPATRVTTGHTGLS</sequence>
<dbReference type="GO" id="GO:0003700">
    <property type="term" value="F:DNA-binding transcription factor activity"/>
    <property type="evidence" value="ECO:0007669"/>
    <property type="project" value="InterPro"/>
</dbReference>
<comment type="caution">
    <text evidence="8">The sequence shown here is derived from an EMBL/GenBank/DDBJ whole genome shotgun (WGS) entry which is preliminary data.</text>
</comment>
<feature type="region of interest" description="Disordered" evidence="5">
    <location>
        <begin position="526"/>
        <end position="548"/>
    </location>
</feature>
<dbReference type="Proteomes" id="UP000823388">
    <property type="component" value="Chromosome 2K"/>
</dbReference>
<dbReference type="CDD" id="cd06407">
    <property type="entry name" value="PB1_NLP"/>
    <property type="match status" value="1"/>
</dbReference>
<dbReference type="Pfam" id="PF02042">
    <property type="entry name" value="RWP-RK"/>
    <property type="match status" value="1"/>
</dbReference>
<dbReference type="Pfam" id="PF00564">
    <property type="entry name" value="PB1"/>
    <property type="match status" value="1"/>
</dbReference>
<evidence type="ECO:0000256" key="4">
    <source>
        <dbReference type="ARBA" id="ARBA00023242"/>
    </source>
</evidence>
<dbReference type="SMART" id="SM00666">
    <property type="entry name" value="PB1"/>
    <property type="match status" value="1"/>
</dbReference>
<feature type="compositionally biased region" description="Polar residues" evidence="5">
    <location>
        <begin position="575"/>
        <end position="586"/>
    </location>
</feature>
<feature type="region of interest" description="Disordered" evidence="5">
    <location>
        <begin position="684"/>
        <end position="741"/>
    </location>
</feature>
<dbReference type="EMBL" id="CM029039">
    <property type="protein sequence ID" value="KAG2645062.1"/>
    <property type="molecule type" value="Genomic_DNA"/>
</dbReference>
<dbReference type="InterPro" id="IPR055081">
    <property type="entry name" value="NLP1-9_GAF"/>
</dbReference>
<feature type="domain" description="RWP-RK" evidence="6">
    <location>
        <begin position="585"/>
        <end position="666"/>
    </location>
</feature>
<evidence type="ECO:0000256" key="1">
    <source>
        <dbReference type="ARBA" id="ARBA00023015"/>
    </source>
</evidence>
<evidence type="ECO:0000313" key="8">
    <source>
        <dbReference type="EMBL" id="KAG2645061.1"/>
    </source>
</evidence>
<dbReference type="InterPro" id="IPR000270">
    <property type="entry name" value="PB1_dom"/>
</dbReference>
<gene>
    <name evidence="8" type="ORF">PVAP13_2KG395300</name>
</gene>
<feature type="compositionally biased region" description="Basic and acidic residues" evidence="5">
    <location>
        <begin position="782"/>
        <end position="792"/>
    </location>
</feature>
<evidence type="ECO:0008006" key="10">
    <source>
        <dbReference type="Google" id="ProtNLM"/>
    </source>
</evidence>
<dbReference type="EMBL" id="CM029039">
    <property type="protein sequence ID" value="KAG2645061.1"/>
    <property type="molecule type" value="Genomic_DNA"/>
</dbReference>
<dbReference type="InterPro" id="IPR034891">
    <property type="entry name" value="PB1_NLP"/>
</dbReference>
<evidence type="ECO:0000256" key="3">
    <source>
        <dbReference type="ARBA" id="ARBA00023163"/>
    </source>
</evidence>
<reference evidence="8" key="1">
    <citation type="submission" date="2020-05" db="EMBL/GenBank/DDBJ databases">
        <title>WGS assembly of Panicum virgatum.</title>
        <authorList>
            <person name="Lovell J.T."/>
            <person name="Jenkins J."/>
            <person name="Shu S."/>
            <person name="Juenger T.E."/>
            <person name="Schmutz J."/>
        </authorList>
    </citation>
    <scope>NUCLEOTIDE SEQUENCE</scope>
    <source>
        <strain evidence="8">AP13</strain>
    </source>
</reference>
<dbReference type="PANTHER" id="PTHR32002:SF79">
    <property type="entry name" value="OS09G0549450 PROTEIN"/>
    <property type="match status" value="1"/>
</dbReference>
<dbReference type="PROSITE" id="PS51745">
    <property type="entry name" value="PB1"/>
    <property type="match status" value="1"/>
</dbReference>
<keyword evidence="9" id="KW-1185">Reference proteome</keyword>
<organism evidence="8 9">
    <name type="scientific">Panicum virgatum</name>
    <name type="common">Blackwell switchgrass</name>
    <dbReference type="NCBI Taxonomy" id="38727"/>
    <lineage>
        <taxon>Eukaryota</taxon>
        <taxon>Viridiplantae</taxon>
        <taxon>Streptophyta</taxon>
        <taxon>Embryophyta</taxon>
        <taxon>Tracheophyta</taxon>
        <taxon>Spermatophyta</taxon>
        <taxon>Magnoliopsida</taxon>
        <taxon>Liliopsida</taxon>
        <taxon>Poales</taxon>
        <taxon>Poaceae</taxon>
        <taxon>PACMAD clade</taxon>
        <taxon>Panicoideae</taxon>
        <taxon>Panicodae</taxon>
        <taxon>Paniceae</taxon>
        <taxon>Panicinae</taxon>
        <taxon>Panicum</taxon>
        <taxon>Panicum sect. Hiantes</taxon>
    </lineage>
</organism>
<name>A0A8T0W6S1_PANVG</name>
<evidence type="ECO:0000259" key="7">
    <source>
        <dbReference type="PROSITE" id="PS51745"/>
    </source>
</evidence>
<proteinExistence type="predicted"/>
<dbReference type="PROSITE" id="PS51519">
    <property type="entry name" value="RWP_RK"/>
    <property type="match status" value="1"/>
</dbReference>
<feature type="domain" description="PB1" evidence="7">
    <location>
        <begin position="814"/>
        <end position="897"/>
    </location>
</feature>
<dbReference type="PANTHER" id="PTHR32002">
    <property type="entry name" value="PROTEIN NLP8"/>
    <property type="match status" value="1"/>
</dbReference>
<evidence type="ECO:0000313" key="9">
    <source>
        <dbReference type="Proteomes" id="UP000823388"/>
    </source>
</evidence>
<protein>
    <recommendedName>
        <fullName evidence="10">Protein NLP2</fullName>
    </recommendedName>
</protein>
<feature type="compositionally biased region" description="Polar residues" evidence="5">
    <location>
        <begin position="803"/>
        <end position="812"/>
    </location>
</feature>
<feature type="compositionally biased region" description="Low complexity" evidence="5">
    <location>
        <begin position="713"/>
        <end position="737"/>
    </location>
</feature>
<keyword evidence="4" id="KW-0539">Nucleus</keyword>
<accession>A0A8T0W6S1</accession>
<keyword evidence="1" id="KW-0805">Transcription regulation</keyword>
<dbReference type="AlphaFoldDB" id="A0A8T0W6S1"/>
<dbReference type="Pfam" id="PF22922">
    <property type="entry name" value="GAF_NLP"/>
    <property type="match status" value="1"/>
</dbReference>
<keyword evidence="3" id="KW-0804">Transcription</keyword>
<keyword evidence="2" id="KW-0238">DNA-binding</keyword>